<dbReference type="InterPro" id="IPR023809">
    <property type="entry name" value="Thiopep_bacteriocin_synth_dom"/>
</dbReference>
<reference evidence="2 3" key="1">
    <citation type="submission" date="2020-02" db="EMBL/GenBank/DDBJ databases">
        <authorList>
            <person name="Babadi Z.K."/>
            <person name="Risdian C."/>
            <person name="Ebrahimipour G.H."/>
            <person name="Wink J."/>
        </authorList>
    </citation>
    <scope>NUCLEOTIDE SEQUENCE [LARGE SCALE GENOMIC DNA]</scope>
    <source>
        <strain evidence="2 3">ZKHCc1 1396</strain>
    </source>
</reference>
<dbReference type="Pfam" id="PF14028">
    <property type="entry name" value="Lant_dehydr_C"/>
    <property type="match status" value="1"/>
</dbReference>
<feature type="domain" description="Thiopeptide-type bacteriocin biosynthesis" evidence="1">
    <location>
        <begin position="3"/>
        <end position="319"/>
    </location>
</feature>
<gene>
    <name evidence="2" type="ORF">G4177_15120</name>
</gene>
<keyword evidence="3" id="KW-1185">Reference proteome</keyword>
<proteinExistence type="predicted"/>
<comment type="caution">
    <text evidence="2">The sequence shown here is derived from an EMBL/GenBank/DDBJ whole genome shotgun (WGS) entry which is preliminary data.</text>
</comment>
<evidence type="ECO:0000313" key="3">
    <source>
        <dbReference type="Proteomes" id="UP001516472"/>
    </source>
</evidence>
<name>A0ABR9PNK2_9BACT</name>
<protein>
    <recommendedName>
        <fullName evidence="1">Thiopeptide-type bacteriocin biosynthesis domain-containing protein</fullName>
    </recommendedName>
</protein>
<evidence type="ECO:0000259" key="1">
    <source>
        <dbReference type="Pfam" id="PF14028"/>
    </source>
</evidence>
<dbReference type="RefSeq" id="WP_193348862.1">
    <property type="nucleotide sequence ID" value="NZ_CBCSIP010000011.1"/>
</dbReference>
<organism evidence="2 3">
    <name type="scientific">Corallococcus soli</name>
    <dbReference type="NCBI Taxonomy" id="2710757"/>
    <lineage>
        <taxon>Bacteria</taxon>
        <taxon>Pseudomonadati</taxon>
        <taxon>Myxococcota</taxon>
        <taxon>Myxococcia</taxon>
        <taxon>Myxococcales</taxon>
        <taxon>Cystobacterineae</taxon>
        <taxon>Myxococcaceae</taxon>
        <taxon>Corallococcus</taxon>
    </lineage>
</organism>
<dbReference type="EMBL" id="JAAIYO010000003">
    <property type="protein sequence ID" value="MBE4749495.1"/>
    <property type="molecule type" value="Genomic_DNA"/>
</dbReference>
<dbReference type="Proteomes" id="UP001516472">
    <property type="component" value="Unassembled WGS sequence"/>
</dbReference>
<accession>A0ABR9PNK2</accession>
<evidence type="ECO:0000313" key="2">
    <source>
        <dbReference type="EMBL" id="MBE4749495.1"/>
    </source>
</evidence>
<sequence>MTANIYCNQRLDELLAQAIAPLWTQLQFLHDKEDCFLWFTRYARRGEHLKLRVHGSARLAEEVRGRLEAEVSRFFGTLVEIAPSERIVNSQLPPIDVEDGSEGEAPDRSLLWTTYSRSPAVLGAESFVRDAEHSELFTRAMAECARLILVELAPDMTGQAYAQKRQSLFLKMLIAGISEASDAPAFWITYLTYHRDWLVRYFVANGDPHKVSHASILEDLEQKLAKSSSAIAPLGALIAAHAGLDPVARYEGSLGGWRSGVAAFFRHIAGYRGQPEYDLDPYAADSTHLPLFKLLHGCANQLGFRMSNEAYLHHLLLRAAGTWTQAAS</sequence>